<dbReference type="PROSITE" id="PS50837">
    <property type="entry name" value="NACHT"/>
    <property type="match status" value="1"/>
</dbReference>
<dbReference type="EMBL" id="JAACJJ010000044">
    <property type="protein sequence ID" value="KAF5314233.1"/>
    <property type="molecule type" value="Genomic_DNA"/>
</dbReference>
<comment type="caution">
    <text evidence="3">The sequence shown here is derived from an EMBL/GenBank/DDBJ whole genome shotgun (WGS) entry which is preliminary data.</text>
</comment>
<reference evidence="3 4" key="1">
    <citation type="journal article" date="2020" name="ISME J.">
        <title>Uncovering the hidden diversity of litter-decomposition mechanisms in mushroom-forming fungi.</title>
        <authorList>
            <person name="Floudas D."/>
            <person name="Bentzer J."/>
            <person name="Ahren D."/>
            <person name="Johansson T."/>
            <person name="Persson P."/>
            <person name="Tunlid A."/>
        </authorList>
    </citation>
    <scope>NUCLEOTIDE SEQUENCE [LARGE SCALE GENOMIC DNA]</scope>
    <source>
        <strain evidence="3 4">CBS 101986</strain>
    </source>
</reference>
<name>A0A8H5EW74_9AGAR</name>
<dbReference type="InterPro" id="IPR027417">
    <property type="entry name" value="P-loop_NTPase"/>
</dbReference>
<gene>
    <name evidence="3" type="ORF">D9619_011888</name>
</gene>
<dbReference type="SUPFAM" id="SSF52540">
    <property type="entry name" value="P-loop containing nucleoside triphosphate hydrolases"/>
    <property type="match status" value="1"/>
</dbReference>
<dbReference type="InterPro" id="IPR007111">
    <property type="entry name" value="NACHT_NTPase"/>
</dbReference>
<dbReference type="AlphaFoldDB" id="A0A8H5EW74"/>
<dbReference type="Proteomes" id="UP000567179">
    <property type="component" value="Unassembled WGS sequence"/>
</dbReference>
<evidence type="ECO:0000259" key="2">
    <source>
        <dbReference type="PROSITE" id="PS50837"/>
    </source>
</evidence>
<proteinExistence type="predicted"/>
<feature type="domain" description="NACHT" evidence="2">
    <location>
        <begin position="99"/>
        <end position="244"/>
    </location>
</feature>
<dbReference type="PANTHER" id="PTHR10039:SF14">
    <property type="entry name" value="NACHT DOMAIN-CONTAINING PROTEIN"/>
    <property type="match status" value="1"/>
</dbReference>
<keyword evidence="4" id="KW-1185">Reference proteome</keyword>
<keyword evidence="1" id="KW-0677">Repeat</keyword>
<protein>
    <recommendedName>
        <fullName evidence="2">NACHT domain-containing protein</fullName>
    </recommendedName>
</protein>
<organism evidence="3 4">
    <name type="scientific">Psilocybe cf. subviscida</name>
    <dbReference type="NCBI Taxonomy" id="2480587"/>
    <lineage>
        <taxon>Eukaryota</taxon>
        <taxon>Fungi</taxon>
        <taxon>Dikarya</taxon>
        <taxon>Basidiomycota</taxon>
        <taxon>Agaricomycotina</taxon>
        <taxon>Agaricomycetes</taxon>
        <taxon>Agaricomycetidae</taxon>
        <taxon>Agaricales</taxon>
        <taxon>Agaricineae</taxon>
        <taxon>Strophariaceae</taxon>
        <taxon>Psilocybe</taxon>
    </lineage>
</organism>
<dbReference type="Gene3D" id="3.40.50.300">
    <property type="entry name" value="P-loop containing nucleotide triphosphate hydrolases"/>
    <property type="match status" value="1"/>
</dbReference>
<evidence type="ECO:0000313" key="3">
    <source>
        <dbReference type="EMBL" id="KAF5314233.1"/>
    </source>
</evidence>
<dbReference type="OrthoDB" id="4583255at2759"/>
<accession>A0A8H5EW74</accession>
<evidence type="ECO:0000256" key="1">
    <source>
        <dbReference type="ARBA" id="ARBA00022737"/>
    </source>
</evidence>
<dbReference type="PANTHER" id="PTHR10039">
    <property type="entry name" value="AMELOGENIN"/>
    <property type="match status" value="1"/>
</dbReference>
<sequence length="585" mass="65795">MSVIVCLSPTSFRFSIPSLRVPMSNIFRNTNNIQDSSLTVIDDASKPCGLDLLFDEVAPNAILNAGGRAGEVRCYPGTREEVIALIERFMDEQDGPDSRMMWLSGPAGGGKSAIAQTVAERCQERGIHAANFFFFRSDGTRNFAQPLVATLVYQLLGLYPALNGLLTDCLTTRPLICRASIRDQFKHLLSSPIQHLSRIRRPDILIVDGLDECDDRRQQQQILRALYSLVEKPNSLFRVLVASRAEPHLTMSFNTFGTSVEHIFLDDNYRPQDDIHRFVIAKFDEIKTVHPLAHTLVKGWPADEDIDAITKKSSGQFIYAATVMRFIEYSPANPAISLLAVCRLPSSDYSPFSQLDTIYSHILSTAHNISTVKFCLGAHFLMQKGTFLGANELFAVLLQDMARIDIELSLVDLAAIIKVDTGPPLKLASYYTSLSDYLGDGSRSGTYHISEGEIALESLLLVLNNLRTGDPDVLMSLAFRALSHVENETPELSELLLDASTWQFNQDVSWIVPLWSELICSIERLYFESNKPLFELMLQHWIHFAYNNRVNINQYGNPMTTESASKYYKQYLATERVKFQRGQKK</sequence>
<evidence type="ECO:0000313" key="4">
    <source>
        <dbReference type="Proteomes" id="UP000567179"/>
    </source>
</evidence>
<dbReference type="InterPro" id="IPR056884">
    <property type="entry name" value="NPHP3-like_N"/>
</dbReference>
<dbReference type="Pfam" id="PF24883">
    <property type="entry name" value="NPHP3_N"/>
    <property type="match status" value="1"/>
</dbReference>